<proteinExistence type="predicted"/>
<organism evidence="1">
    <name type="scientific">Salinispora arenicola (strain CNS-205)</name>
    <dbReference type="NCBI Taxonomy" id="391037"/>
    <lineage>
        <taxon>Bacteria</taxon>
        <taxon>Bacillati</taxon>
        <taxon>Actinomycetota</taxon>
        <taxon>Actinomycetes</taxon>
        <taxon>Micromonosporales</taxon>
        <taxon>Micromonosporaceae</taxon>
        <taxon>Salinispora</taxon>
    </lineage>
</organism>
<dbReference type="HOGENOM" id="CLU_2828631_0_0_11"/>
<reference evidence="1" key="1">
    <citation type="submission" date="2007-10" db="EMBL/GenBank/DDBJ databases">
        <title>Complete sequence of Salinispora arenicola CNS-205.</title>
        <authorList>
            <consortium name="US DOE Joint Genome Institute"/>
            <person name="Copeland A."/>
            <person name="Lucas S."/>
            <person name="Lapidus A."/>
            <person name="Barry K."/>
            <person name="Glavina del Rio T."/>
            <person name="Dalin E."/>
            <person name="Tice H."/>
            <person name="Pitluck S."/>
            <person name="Foster B."/>
            <person name="Schmutz J."/>
            <person name="Larimer F."/>
            <person name="Land M."/>
            <person name="Hauser L."/>
            <person name="Kyrpides N."/>
            <person name="Ivanova N."/>
            <person name="Jensen P.R."/>
            <person name="Moore B.S."/>
            <person name="Penn K."/>
            <person name="Jenkins C."/>
            <person name="Udwary D."/>
            <person name="Xiang L."/>
            <person name="Gontang E."/>
            <person name="Richardson P."/>
        </authorList>
    </citation>
    <scope>NUCLEOTIDE SEQUENCE [LARGE SCALE GENOMIC DNA]</scope>
    <source>
        <strain evidence="1">CNS-205</strain>
    </source>
</reference>
<dbReference type="EMBL" id="CP000850">
    <property type="protein sequence ID" value="ABV98377.1"/>
    <property type="molecule type" value="Genomic_DNA"/>
</dbReference>
<dbReference type="KEGG" id="saq:Sare_2534"/>
<accession>A8M3W3</accession>
<evidence type="ECO:0000313" key="1">
    <source>
        <dbReference type="EMBL" id="ABV98377.1"/>
    </source>
</evidence>
<protein>
    <submittedName>
        <fullName evidence="1">Uncharacterized protein</fullName>
    </submittedName>
</protein>
<dbReference type="AlphaFoldDB" id="A8M3W3"/>
<name>A8M3W3_SALAI</name>
<sequence>MTPAVEHRLLVRRQQPDTVGQLQGCRPRRGTLSTDSDLDLGFLKVSSRCRKLSAGEVVISLDFDFR</sequence>
<gene>
    <name evidence="1" type="ordered locus">Sare_2534</name>
</gene>